<dbReference type="Proteomes" id="UP001596432">
    <property type="component" value="Unassembled WGS sequence"/>
</dbReference>
<reference evidence="2 3" key="1">
    <citation type="journal article" date="2019" name="Int. J. Syst. Evol. Microbiol.">
        <title>The Global Catalogue of Microorganisms (GCM) 10K type strain sequencing project: providing services to taxonomists for standard genome sequencing and annotation.</title>
        <authorList>
            <consortium name="The Broad Institute Genomics Platform"/>
            <consortium name="The Broad Institute Genome Sequencing Center for Infectious Disease"/>
            <person name="Wu L."/>
            <person name="Ma J."/>
        </authorList>
    </citation>
    <scope>NUCLEOTIDE SEQUENCE [LARGE SCALE GENOMIC DNA]</scope>
    <source>
        <strain evidence="2 3">XZYJT29</strain>
    </source>
</reference>
<dbReference type="InterPro" id="IPR055959">
    <property type="entry name" value="DUF7537"/>
</dbReference>
<keyword evidence="3" id="KW-1185">Reference proteome</keyword>
<comment type="caution">
    <text evidence="2">The sequence shown here is derived from an EMBL/GenBank/DDBJ whole genome shotgun (WGS) entry which is preliminary data.</text>
</comment>
<evidence type="ECO:0000313" key="2">
    <source>
        <dbReference type="EMBL" id="MFC7141050.1"/>
    </source>
</evidence>
<feature type="region of interest" description="Disordered" evidence="1">
    <location>
        <begin position="263"/>
        <end position="283"/>
    </location>
</feature>
<dbReference type="EMBL" id="JBHTAS010000001">
    <property type="protein sequence ID" value="MFC7141050.1"/>
    <property type="molecule type" value="Genomic_DNA"/>
</dbReference>
<dbReference type="RefSeq" id="WP_274322142.1">
    <property type="nucleotide sequence ID" value="NZ_CP118158.1"/>
</dbReference>
<dbReference type="AlphaFoldDB" id="A0ABD5Y5P1"/>
<protein>
    <recommendedName>
        <fullName evidence="4">Lipoprotein</fullName>
    </recommendedName>
</protein>
<dbReference type="GeneID" id="78821358"/>
<gene>
    <name evidence="2" type="ORF">ACFQMA_14595</name>
</gene>
<evidence type="ECO:0000313" key="3">
    <source>
        <dbReference type="Proteomes" id="UP001596432"/>
    </source>
</evidence>
<proteinExistence type="predicted"/>
<dbReference type="PROSITE" id="PS51257">
    <property type="entry name" value="PROKAR_LIPOPROTEIN"/>
    <property type="match status" value="1"/>
</dbReference>
<dbReference type="Pfam" id="PF24381">
    <property type="entry name" value="DUF7537"/>
    <property type="match status" value="1"/>
</dbReference>
<organism evidence="2 3">
    <name type="scientific">Halosimplex aquaticum</name>
    <dbReference type="NCBI Taxonomy" id="3026162"/>
    <lineage>
        <taxon>Archaea</taxon>
        <taxon>Methanobacteriati</taxon>
        <taxon>Methanobacteriota</taxon>
        <taxon>Stenosarchaea group</taxon>
        <taxon>Halobacteria</taxon>
        <taxon>Halobacteriales</taxon>
        <taxon>Haloarculaceae</taxon>
        <taxon>Halosimplex</taxon>
    </lineage>
</organism>
<feature type="compositionally biased region" description="Polar residues" evidence="1">
    <location>
        <begin position="273"/>
        <end position="283"/>
    </location>
</feature>
<name>A0ABD5Y5P1_9EURY</name>
<evidence type="ECO:0008006" key="4">
    <source>
        <dbReference type="Google" id="ProtNLM"/>
    </source>
</evidence>
<sequence>MRASPFSAIAVVALLVLAGCSGLPGAGENEPTPDASPGDFPNASAIDQSVFDRHATAMGNTSFTLTTVKNRTDRNPPFREENFTHMNDTGRILAEPVASQYLGHTSGYFSGNGSTYSNGSVAYVLSRENNWTEVRDLTRRSIFNESGEYYLWRGLFNNDSGNQFDHAAIDATFEREGVETFQGVPVMRYEATGVDALADSWAGGENASSWYEEFSATLLLDEDGVIRHYEYEFVWTKYHTRRIAKSYTLSDVGSTDVEKPDWAANATAGSYRPGSTDSVARQR</sequence>
<evidence type="ECO:0000256" key="1">
    <source>
        <dbReference type="SAM" id="MobiDB-lite"/>
    </source>
</evidence>
<accession>A0ABD5Y5P1</accession>